<dbReference type="InterPro" id="IPR001242">
    <property type="entry name" value="Condensation_dom"/>
</dbReference>
<dbReference type="InterPro" id="IPR023213">
    <property type="entry name" value="CAT-like_dom_sf"/>
</dbReference>
<dbReference type="AlphaFoldDB" id="A0A3B0WCU3"/>
<organism evidence="2">
    <name type="scientific">hydrothermal vent metagenome</name>
    <dbReference type="NCBI Taxonomy" id="652676"/>
    <lineage>
        <taxon>unclassified sequences</taxon>
        <taxon>metagenomes</taxon>
        <taxon>ecological metagenomes</taxon>
    </lineage>
</organism>
<dbReference type="SUPFAM" id="SSF52777">
    <property type="entry name" value="CoA-dependent acyltransferases"/>
    <property type="match status" value="1"/>
</dbReference>
<evidence type="ECO:0000313" key="2">
    <source>
        <dbReference type="EMBL" id="VAW42376.1"/>
    </source>
</evidence>
<dbReference type="PANTHER" id="PTHR45527:SF1">
    <property type="entry name" value="FATTY ACID SYNTHASE"/>
    <property type="match status" value="1"/>
</dbReference>
<sequence length="288" mass="32370">MDFESIPDPAELSAEEQLSAKEQLSADELALLEMMLAEEGVETSTQSTISPRSHPDKSPLSYAQERLWFLEQLEPGSPVYHIPAAFRLQGVVDTAVLEASLNQLAQRHESLRTVFVAEDGEPFQKVLSEITLPLNVVDLRQIGTDEREAEAEKRLFAETQRPFDLKTDPLFRTTIFQLADDACIVLFMMHHIIADGWSMRVLFGELTAVYNAILQNQSANLPELPIQYADFAEWQRSWLTGDVLAAQLDYWKNHLHGAPALLELPLDKPRPASKTLVGKRQPNPLPMG</sequence>
<reference evidence="2" key="1">
    <citation type="submission" date="2018-06" db="EMBL/GenBank/DDBJ databases">
        <authorList>
            <person name="Zhirakovskaya E."/>
        </authorList>
    </citation>
    <scope>NUCLEOTIDE SEQUENCE</scope>
</reference>
<dbReference type="GO" id="GO:0043041">
    <property type="term" value="P:amino acid activation for nonribosomal peptide biosynthetic process"/>
    <property type="evidence" value="ECO:0007669"/>
    <property type="project" value="TreeGrafter"/>
</dbReference>
<dbReference type="GO" id="GO:0005829">
    <property type="term" value="C:cytosol"/>
    <property type="evidence" value="ECO:0007669"/>
    <property type="project" value="TreeGrafter"/>
</dbReference>
<name>A0A3B0WCU3_9ZZZZ</name>
<dbReference type="GO" id="GO:0044550">
    <property type="term" value="P:secondary metabolite biosynthetic process"/>
    <property type="evidence" value="ECO:0007669"/>
    <property type="project" value="TreeGrafter"/>
</dbReference>
<feature type="domain" description="Condensation" evidence="1">
    <location>
        <begin position="56"/>
        <end position="281"/>
    </location>
</feature>
<accession>A0A3B0WCU3</accession>
<dbReference type="Gene3D" id="3.30.559.30">
    <property type="entry name" value="Nonribosomal peptide synthetase, condensation domain"/>
    <property type="match status" value="1"/>
</dbReference>
<dbReference type="EMBL" id="UOEU01000913">
    <property type="protein sequence ID" value="VAW42376.1"/>
    <property type="molecule type" value="Genomic_DNA"/>
</dbReference>
<dbReference type="GO" id="GO:0031177">
    <property type="term" value="F:phosphopantetheine binding"/>
    <property type="evidence" value="ECO:0007669"/>
    <property type="project" value="TreeGrafter"/>
</dbReference>
<proteinExistence type="predicted"/>
<dbReference type="Gene3D" id="3.30.559.10">
    <property type="entry name" value="Chloramphenicol acetyltransferase-like domain"/>
    <property type="match status" value="1"/>
</dbReference>
<dbReference type="PANTHER" id="PTHR45527">
    <property type="entry name" value="NONRIBOSOMAL PEPTIDE SYNTHETASE"/>
    <property type="match status" value="1"/>
</dbReference>
<evidence type="ECO:0000259" key="1">
    <source>
        <dbReference type="Pfam" id="PF00668"/>
    </source>
</evidence>
<dbReference type="FunFam" id="3.30.559.10:FF:000012">
    <property type="entry name" value="Non-ribosomal peptide synthetase"/>
    <property type="match status" value="1"/>
</dbReference>
<dbReference type="GO" id="GO:0003824">
    <property type="term" value="F:catalytic activity"/>
    <property type="evidence" value="ECO:0007669"/>
    <property type="project" value="InterPro"/>
</dbReference>
<dbReference type="Pfam" id="PF00668">
    <property type="entry name" value="Condensation"/>
    <property type="match status" value="1"/>
</dbReference>
<protein>
    <submittedName>
        <fullName evidence="2">Polyketide synthase modules and related proteins</fullName>
    </submittedName>
</protein>
<dbReference type="CDD" id="cd19531">
    <property type="entry name" value="LCL_NRPS-like"/>
    <property type="match status" value="1"/>
</dbReference>
<gene>
    <name evidence="2" type="ORF">MNBD_CHLOROFLEXI01-5238</name>
</gene>